<dbReference type="Gene3D" id="3.40.50.1820">
    <property type="entry name" value="alpha/beta hydrolase"/>
    <property type="match status" value="1"/>
</dbReference>
<name>A0AAI9SXB9_9ASCO</name>
<dbReference type="Pfam" id="PF02450">
    <property type="entry name" value="LCAT"/>
    <property type="match status" value="1"/>
</dbReference>
<evidence type="ECO:0000313" key="3">
    <source>
        <dbReference type="Proteomes" id="UP001202479"/>
    </source>
</evidence>
<protein>
    <submittedName>
        <fullName evidence="2">Uncharacterized protein</fullName>
    </submittedName>
</protein>
<dbReference type="SUPFAM" id="SSF53474">
    <property type="entry name" value="alpha/beta-Hydrolases"/>
    <property type="match status" value="1"/>
</dbReference>
<keyword evidence="3" id="KW-1185">Reference proteome</keyword>
<feature type="compositionally biased region" description="Low complexity" evidence="1">
    <location>
        <begin position="619"/>
        <end position="633"/>
    </location>
</feature>
<gene>
    <name evidence="2" type="ORF">KGF56_002630</name>
</gene>
<dbReference type="Proteomes" id="UP001202479">
    <property type="component" value="Unassembled WGS sequence"/>
</dbReference>
<feature type="compositionally biased region" description="Basic and acidic residues" evidence="1">
    <location>
        <begin position="170"/>
        <end position="182"/>
    </location>
</feature>
<dbReference type="InterPro" id="IPR029058">
    <property type="entry name" value="AB_hydrolase_fold"/>
</dbReference>
<feature type="compositionally biased region" description="Basic and acidic residues" evidence="1">
    <location>
        <begin position="141"/>
        <end position="156"/>
    </location>
</feature>
<dbReference type="GO" id="GO:0008374">
    <property type="term" value="F:O-acyltransferase activity"/>
    <property type="evidence" value="ECO:0007669"/>
    <property type="project" value="InterPro"/>
</dbReference>
<dbReference type="AlphaFoldDB" id="A0AAI9SXB9"/>
<dbReference type="GO" id="GO:0006629">
    <property type="term" value="P:lipid metabolic process"/>
    <property type="evidence" value="ECO:0007669"/>
    <property type="project" value="InterPro"/>
</dbReference>
<accession>A0AAI9SXB9</accession>
<organism evidence="2 3">
    <name type="scientific">Candida oxycetoniae</name>
    <dbReference type="NCBI Taxonomy" id="497107"/>
    <lineage>
        <taxon>Eukaryota</taxon>
        <taxon>Fungi</taxon>
        <taxon>Dikarya</taxon>
        <taxon>Ascomycota</taxon>
        <taxon>Saccharomycotina</taxon>
        <taxon>Pichiomycetes</taxon>
        <taxon>Debaryomycetaceae</taxon>
        <taxon>Candida/Lodderomyces clade</taxon>
        <taxon>Candida</taxon>
    </lineage>
</organism>
<feature type="compositionally biased region" description="Acidic residues" evidence="1">
    <location>
        <begin position="109"/>
        <end position="128"/>
    </location>
</feature>
<feature type="region of interest" description="Disordered" evidence="1">
    <location>
        <begin position="616"/>
        <end position="639"/>
    </location>
</feature>
<dbReference type="EMBL" id="JAHUZD010000093">
    <property type="protein sequence ID" value="KAI3404585.2"/>
    <property type="molecule type" value="Genomic_DNA"/>
</dbReference>
<dbReference type="InterPro" id="IPR003386">
    <property type="entry name" value="LACT/PDAT_acylTrfase"/>
</dbReference>
<proteinExistence type="predicted"/>
<dbReference type="RefSeq" id="XP_049180330.1">
    <property type="nucleotide sequence ID" value="XM_049323880.1"/>
</dbReference>
<dbReference type="PANTHER" id="PTHR11440">
    <property type="entry name" value="LECITHIN-CHOLESTEROL ACYLTRANSFERASE-RELATED"/>
    <property type="match status" value="1"/>
</dbReference>
<dbReference type="GeneID" id="73380247"/>
<feature type="region of interest" description="Disordered" evidence="1">
    <location>
        <begin position="60"/>
        <end position="188"/>
    </location>
</feature>
<evidence type="ECO:0000256" key="1">
    <source>
        <dbReference type="SAM" id="MobiDB-lite"/>
    </source>
</evidence>
<reference evidence="2" key="1">
    <citation type="journal article" date="2022" name="DNA Res.">
        <title>Genome analysis of five recently described species of the CUG-Ser clade uncovers Candida theae as a new hybrid lineage with pathogenic potential in the Candida parapsilosis species complex.</title>
        <authorList>
            <person name="Mixao V."/>
            <person name="Del Olmo V."/>
            <person name="Hegedusova E."/>
            <person name="Saus E."/>
            <person name="Pryszcz L."/>
            <person name="Cillingova A."/>
            <person name="Nosek J."/>
            <person name="Gabaldon T."/>
        </authorList>
    </citation>
    <scope>NUCLEOTIDE SEQUENCE</scope>
    <source>
        <strain evidence="2">CBS 10844</strain>
    </source>
</reference>
<comment type="caution">
    <text evidence="2">The sequence shown here is derived from an EMBL/GenBank/DDBJ whole genome shotgun (WGS) entry which is preliminary data.</text>
</comment>
<evidence type="ECO:0000313" key="2">
    <source>
        <dbReference type="EMBL" id="KAI3404585.2"/>
    </source>
</evidence>
<sequence>MRLFCVSKFGGGKCKIREEEKTLIRPSQLTLISAGSMRKEEEEGTVEGAVKGTVEEEKVLLSPQNSIDTPPTIGDEISFLDDEGGDGFDAGDAGDTDNRDGRFGGFENSSDEEEEEEEDMEDMEEEEMWSEHQVKNFVPEIEERPPVDRRLSRADAESIVGGESISNIHQETKQQSNREHPVADPNLSTEDQQIKVSDGSFSHSKMKNYNQSQKVFSFALPFGGLETIKHNLTKQLQNFKIDVPFVGNNNNNNNNNINSEDLKRLRREVDLKLERQQTISTLDDENYFRDFKGTDAGRLKAIKHSISANVNEIIPHKKKGELHDYETIYDRIDGNIVVMGGYRGSILRDTSTKKRVWIPIKAGFNLRKINLLLGPNKEDELNAEDKIYPDGVLKNVGPVDICKKLINKLDANPNVNIQEFGYDWRLSGDYVSHKIEKFLEEIYKLTGKPTLVIAHSMGGLMVHGALQRNPKLFRSVIYVGSPSECLNILGPIRFGDSVILSDKILTYETNFMMRSSFIFLPLSGEVFYNKDTKENYKIDYFDPDNWVEYNLNPLVAKKRKIAAEAAANNSASAVSSGSPPSSLLSSSSTLSFPTININQIGTTITKIYRSSSLKKKATSPSCSNISPPSSRESTASALPQDDDHYSLSFAEAYRYLSETLKATKRYVLSLEYNPELEAEYPPMAIVYGNTIPSVRGSIVRSREDIKNGNYYEFFYGHGDGVIHQKWLMPEKKGFKYYDKSSGTGQIVGKFASSCAHVGLMTDHDTMGKALNAVFEAEKFWEKKKQRQREKQKGRVNKNLT</sequence>